<dbReference type="GeneID" id="93653906"/>
<organism evidence="4 5">
    <name type="scientific">Candida metapsilosis</name>
    <dbReference type="NCBI Taxonomy" id="273372"/>
    <lineage>
        <taxon>Eukaryota</taxon>
        <taxon>Fungi</taxon>
        <taxon>Dikarya</taxon>
        <taxon>Ascomycota</taxon>
        <taxon>Saccharomycotina</taxon>
        <taxon>Pichiomycetes</taxon>
        <taxon>Debaryomycetaceae</taxon>
        <taxon>Candida/Lodderomyces clade</taxon>
        <taxon>Candida</taxon>
    </lineage>
</organism>
<dbReference type="InterPro" id="IPR041694">
    <property type="entry name" value="ADH_N_2"/>
</dbReference>
<feature type="domain" description="Oxidoreductase N-terminal" evidence="3">
    <location>
        <begin position="10"/>
        <end position="122"/>
    </location>
</feature>
<dbReference type="Pfam" id="PF00107">
    <property type="entry name" value="ADH_zinc_N"/>
    <property type="match status" value="1"/>
</dbReference>
<dbReference type="PANTHER" id="PTHR43205">
    <property type="entry name" value="PROSTAGLANDIN REDUCTASE"/>
    <property type="match status" value="1"/>
</dbReference>
<evidence type="ECO:0008006" key="6">
    <source>
        <dbReference type="Google" id="ProtNLM"/>
    </source>
</evidence>
<dbReference type="SUPFAM" id="SSF50129">
    <property type="entry name" value="GroES-like"/>
    <property type="match status" value="1"/>
</dbReference>
<sequence>MSTPTTSTQVVLKNSPTGYINPNFGESDSTFDIKQAPIEPLKDGQLLLKILLISNDPTQRGWIRDKNSNQRYYVPPVEIGAPMESLAIGEVIESKSSKYAKGDVVNGKFYWADYITVSDANVINKIDKSLGFPLEFYLSVLGMTSLTAFFGLTEAGEMKKFLTEKPEKPYTLLVSAASGATGSVVVQIAKHVLGADKVIGISGSDEKCKWVESLGADLCVNYKNENYQKQISEFLGDGLVDYYFDNVGGSILDFALTKMNKFGHVISCGSISTYNSRGESTSAGVKGWGEITVNSLTVKGFIVTDFLAKFGEGAQVLGKAVQEGKIKTEGAYHVDALTGDSPEKKLQQIPKIWNQLFIGEKPNGKLITKVA</sequence>
<dbReference type="Gene3D" id="3.40.50.720">
    <property type="entry name" value="NAD(P)-binding Rossmann-like Domain"/>
    <property type="match status" value="1"/>
</dbReference>
<dbReference type="FunFam" id="3.40.50.720:FF:000121">
    <property type="entry name" value="Prostaglandin reductase 2"/>
    <property type="match status" value="1"/>
</dbReference>
<dbReference type="CDD" id="cd05288">
    <property type="entry name" value="PGDH"/>
    <property type="match status" value="1"/>
</dbReference>
<keyword evidence="5" id="KW-1185">Reference proteome</keyword>
<accession>A0A8H7ZCX7</accession>
<dbReference type="Proteomes" id="UP000669133">
    <property type="component" value="Unassembled WGS sequence"/>
</dbReference>
<dbReference type="InterPro" id="IPR013149">
    <property type="entry name" value="ADH-like_C"/>
</dbReference>
<dbReference type="SUPFAM" id="SSF51735">
    <property type="entry name" value="NAD(P)-binding Rossmann-fold domains"/>
    <property type="match status" value="1"/>
</dbReference>
<proteinExistence type="predicted"/>
<dbReference type="Pfam" id="PF16884">
    <property type="entry name" value="ADH_N_2"/>
    <property type="match status" value="1"/>
</dbReference>
<evidence type="ECO:0000313" key="5">
    <source>
        <dbReference type="Proteomes" id="UP000669133"/>
    </source>
</evidence>
<evidence type="ECO:0000259" key="2">
    <source>
        <dbReference type="Pfam" id="PF00107"/>
    </source>
</evidence>
<feature type="domain" description="Alcohol dehydrogenase-like C-terminal" evidence="2">
    <location>
        <begin position="181"/>
        <end position="305"/>
    </location>
</feature>
<keyword evidence="1" id="KW-0560">Oxidoreductase</keyword>
<reference evidence="4 5" key="1">
    <citation type="submission" date="2020-12" db="EMBL/GenBank/DDBJ databases">
        <title>Effect of drift, selection, and recombination on the evolution of hybrid genomes in Candida yeast pathogens.</title>
        <authorList>
            <person name="Mixao V."/>
            <person name="Ksiezopolska E."/>
            <person name="Saus E."/>
            <person name="Boekhout T."/>
            <person name="Gacser A."/>
            <person name="Gabaldon T."/>
        </authorList>
    </citation>
    <scope>NUCLEOTIDE SEQUENCE [LARGE SCALE GENOMIC DNA]</scope>
    <source>
        <strain evidence="4 5">BP57</strain>
    </source>
</reference>
<dbReference type="GO" id="GO:0016628">
    <property type="term" value="F:oxidoreductase activity, acting on the CH-CH group of donors, NAD or NADP as acceptor"/>
    <property type="evidence" value="ECO:0007669"/>
    <property type="project" value="InterPro"/>
</dbReference>
<dbReference type="InterPro" id="IPR011032">
    <property type="entry name" value="GroES-like_sf"/>
</dbReference>
<evidence type="ECO:0000256" key="1">
    <source>
        <dbReference type="ARBA" id="ARBA00023002"/>
    </source>
</evidence>
<comment type="caution">
    <text evidence="4">The sequence shown here is derived from an EMBL/GenBank/DDBJ whole genome shotgun (WGS) entry which is preliminary data.</text>
</comment>
<dbReference type="OrthoDB" id="809632at2759"/>
<dbReference type="PANTHER" id="PTHR43205:SF19">
    <property type="entry name" value="ENOYL REDUCTASE (ER) DOMAIN-CONTAINING PROTEIN"/>
    <property type="match status" value="1"/>
</dbReference>
<dbReference type="EMBL" id="JAEOAQ010000007">
    <property type="protein sequence ID" value="KAG5417641.1"/>
    <property type="molecule type" value="Genomic_DNA"/>
</dbReference>
<protein>
    <recommendedName>
        <fullName evidence="6">Enoyl reductase (ER) domain-containing protein</fullName>
    </recommendedName>
</protein>
<dbReference type="Gene3D" id="3.90.180.10">
    <property type="entry name" value="Medium-chain alcohol dehydrogenases, catalytic domain"/>
    <property type="match status" value="1"/>
</dbReference>
<evidence type="ECO:0000259" key="3">
    <source>
        <dbReference type="Pfam" id="PF16884"/>
    </source>
</evidence>
<dbReference type="InterPro" id="IPR045010">
    <property type="entry name" value="MDR_fam"/>
</dbReference>
<name>A0A8H7ZCX7_9ASCO</name>
<dbReference type="RefSeq" id="XP_067546757.1">
    <property type="nucleotide sequence ID" value="XM_067694436.1"/>
</dbReference>
<dbReference type="AlphaFoldDB" id="A0A8H7ZCX7"/>
<evidence type="ECO:0000313" key="4">
    <source>
        <dbReference type="EMBL" id="KAG5417641.1"/>
    </source>
</evidence>
<gene>
    <name evidence="4" type="ORF">I9W82_005277</name>
</gene>
<dbReference type="InterPro" id="IPR036291">
    <property type="entry name" value="NAD(P)-bd_dom_sf"/>
</dbReference>